<evidence type="ECO:0000259" key="5">
    <source>
        <dbReference type="PROSITE" id="PS51078"/>
    </source>
</evidence>
<dbReference type="SMART" id="SM00346">
    <property type="entry name" value="HTH_ICLR"/>
    <property type="match status" value="1"/>
</dbReference>
<proteinExistence type="predicted"/>
<dbReference type="Pfam" id="PF09339">
    <property type="entry name" value="HTH_IclR"/>
    <property type="match status" value="1"/>
</dbReference>
<dbReference type="InterPro" id="IPR029016">
    <property type="entry name" value="GAF-like_dom_sf"/>
</dbReference>
<dbReference type="SUPFAM" id="SSF55781">
    <property type="entry name" value="GAF domain-like"/>
    <property type="match status" value="1"/>
</dbReference>
<evidence type="ECO:0000256" key="1">
    <source>
        <dbReference type="ARBA" id="ARBA00023015"/>
    </source>
</evidence>
<evidence type="ECO:0000259" key="4">
    <source>
        <dbReference type="PROSITE" id="PS51077"/>
    </source>
</evidence>
<dbReference type="NCBIfam" id="TIGR02431">
    <property type="entry name" value="pcaR_pcaU"/>
    <property type="match status" value="1"/>
</dbReference>
<dbReference type="InterPro" id="IPR036390">
    <property type="entry name" value="WH_DNA-bd_sf"/>
</dbReference>
<dbReference type="InterPro" id="IPR014757">
    <property type="entry name" value="Tscrpt_reg_IclR_C"/>
</dbReference>
<dbReference type="Proteomes" id="UP000662111">
    <property type="component" value="Unassembled WGS sequence"/>
</dbReference>
<reference evidence="7" key="1">
    <citation type="journal article" date="2019" name="Int. J. Syst. Evol. Microbiol.">
        <title>The Global Catalogue of Microorganisms (GCM) 10K type strain sequencing project: providing services to taxonomists for standard genome sequencing and annotation.</title>
        <authorList>
            <consortium name="The Broad Institute Genomics Platform"/>
            <consortium name="The Broad Institute Genome Sequencing Center for Infectious Disease"/>
            <person name="Wu L."/>
            <person name="Ma J."/>
        </authorList>
    </citation>
    <scope>NUCLEOTIDE SEQUENCE [LARGE SCALE GENOMIC DNA]</scope>
    <source>
        <strain evidence="7">CGMCC 1.5362</strain>
    </source>
</reference>
<keyword evidence="2" id="KW-0238">DNA-binding</keyword>
<dbReference type="InterPro" id="IPR005471">
    <property type="entry name" value="Tscrpt_reg_IclR_N"/>
</dbReference>
<dbReference type="SUPFAM" id="SSF46785">
    <property type="entry name" value="Winged helix' DNA-binding domain"/>
    <property type="match status" value="1"/>
</dbReference>
<evidence type="ECO:0000256" key="3">
    <source>
        <dbReference type="ARBA" id="ARBA00023163"/>
    </source>
</evidence>
<protein>
    <submittedName>
        <fullName evidence="6">IclR family transcriptional regulator</fullName>
    </submittedName>
</protein>
<organism evidence="6 7">
    <name type="scientific">Ornithinimicrobium pekingense</name>
    <dbReference type="NCBI Taxonomy" id="384677"/>
    <lineage>
        <taxon>Bacteria</taxon>
        <taxon>Bacillati</taxon>
        <taxon>Actinomycetota</taxon>
        <taxon>Actinomycetes</taxon>
        <taxon>Micrococcales</taxon>
        <taxon>Ornithinimicrobiaceae</taxon>
        <taxon>Ornithinimicrobium</taxon>
    </lineage>
</organism>
<dbReference type="PROSITE" id="PS51077">
    <property type="entry name" value="HTH_ICLR"/>
    <property type="match status" value="1"/>
</dbReference>
<keyword evidence="7" id="KW-1185">Reference proteome</keyword>
<dbReference type="Gene3D" id="1.10.10.10">
    <property type="entry name" value="Winged helix-like DNA-binding domain superfamily/Winged helix DNA-binding domain"/>
    <property type="match status" value="1"/>
</dbReference>
<keyword evidence="1" id="KW-0805">Transcription regulation</keyword>
<dbReference type="PROSITE" id="PS51078">
    <property type="entry name" value="ICLR_ED"/>
    <property type="match status" value="1"/>
</dbReference>
<dbReference type="Gene3D" id="3.30.450.40">
    <property type="match status" value="1"/>
</dbReference>
<accession>A0ABQ2FAX7</accession>
<dbReference type="InterPro" id="IPR012794">
    <property type="entry name" value="PcaR_PcaU"/>
</dbReference>
<keyword evidence="3" id="KW-0804">Transcription</keyword>
<gene>
    <name evidence="6" type="primary">pcaR</name>
    <name evidence="6" type="ORF">GCM10011509_17780</name>
</gene>
<feature type="domain" description="IclR-ED" evidence="5">
    <location>
        <begin position="75"/>
        <end position="258"/>
    </location>
</feature>
<comment type="caution">
    <text evidence="6">The sequence shown here is derived from an EMBL/GenBank/DDBJ whole genome shotgun (WGS) entry which is preliminary data.</text>
</comment>
<evidence type="ECO:0000256" key="2">
    <source>
        <dbReference type="ARBA" id="ARBA00023125"/>
    </source>
</evidence>
<dbReference type="PANTHER" id="PTHR30136">
    <property type="entry name" value="HELIX-TURN-HELIX TRANSCRIPTIONAL REGULATOR, ICLR FAMILY"/>
    <property type="match status" value="1"/>
</dbReference>
<sequence>MSAAPQHAAGGEFVQSLARGLDVITAFDAEHRELTLSEVAQRTGLNRATARRFLHTLLALGYVRADGQRFALTPRVMRLGYAFVAGLPLSEIAQPHLKTLSARLGESTSVSVLDGPDILYVVRVPTHRIMSTPIPVGTRFPAYATSMGKVLLAALPPEELDAYLATTRLQPLTPFTTTDEPELRAELARAREQGYAVNDQQLALGLRSIAVPLRDRGRVVAAANCSMPVHAGRTPWNDEDVLDGLRTAVARIEEELALGG</sequence>
<dbReference type="EMBL" id="BMLB01000003">
    <property type="protein sequence ID" value="GGK69828.1"/>
    <property type="molecule type" value="Genomic_DNA"/>
</dbReference>
<evidence type="ECO:0000313" key="7">
    <source>
        <dbReference type="Proteomes" id="UP000662111"/>
    </source>
</evidence>
<feature type="domain" description="HTH iclR-type" evidence="4">
    <location>
        <begin position="14"/>
        <end position="74"/>
    </location>
</feature>
<dbReference type="InterPro" id="IPR050707">
    <property type="entry name" value="HTH_MetabolicPath_Reg"/>
</dbReference>
<dbReference type="Pfam" id="PF01614">
    <property type="entry name" value="IclR_C"/>
    <property type="match status" value="1"/>
</dbReference>
<name>A0ABQ2FAX7_9MICO</name>
<dbReference type="PANTHER" id="PTHR30136:SF34">
    <property type="entry name" value="TRANSCRIPTIONAL REGULATOR"/>
    <property type="match status" value="1"/>
</dbReference>
<dbReference type="InterPro" id="IPR036388">
    <property type="entry name" value="WH-like_DNA-bd_sf"/>
</dbReference>
<evidence type="ECO:0000313" key="6">
    <source>
        <dbReference type="EMBL" id="GGK69828.1"/>
    </source>
</evidence>
<dbReference type="RefSeq" id="WP_022921366.1">
    <property type="nucleotide sequence ID" value="NZ_BMLB01000003.1"/>
</dbReference>